<organism evidence="2 3">
    <name type="scientific">Klebsiella pneumoniae</name>
    <dbReference type="NCBI Taxonomy" id="573"/>
    <lineage>
        <taxon>Bacteria</taxon>
        <taxon>Pseudomonadati</taxon>
        <taxon>Pseudomonadota</taxon>
        <taxon>Gammaproteobacteria</taxon>
        <taxon>Enterobacterales</taxon>
        <taxon>Enterobacteriaceae</taxon>
        <taxon>Klebsiella/Raoultella group</taxon>
        <taxon>Klebsiella</taxon>
        <taxon>Klebsiella pneumoniae complex</taxon>
    </lineage>
</organism>
<gene>
    <name evidence="2" type="ORF">H7U18_26540</name>
</gene>
<evidence type="ECO:0008006" key="4">
    <source>
        <dbReference type="Google" id="ProtNLM"/>
    </source>
</evidence>
<dbReference type="Proteomes" id="UP000629923">
    <property type="component" value="Unassembled WGS sequence"/>
</dbReference>
<feature type="compositionally biased region" description="Low complexity" evidence="1">
    <location>
        <begin position="20"/>
        <end position="32"/>
    </location>
</feature>
<sequence>MYINSPKFEVGNVVSDWNESPSDSASASAVDSLTTKVNQQGTSISSIGNRTTSLENGLSTAQNNIAKKADASALQDLRNTVTSQGAI</sequence>
<proteinExistence type="predicted"/>
<evidence type="ECO:0000313" key="2">
    <source>
        <dbReference type="EMBL" id="MBC2873362.1"/>
    </source>
</evidence>
<evidence type="ECO:0000313" key="3">
    <source>
        <dbReference type="Proteomes" id="UP000629923"/>
    </source>
</evidence>
<protein>
    <recommendedName>
        <fullName evidence="4">Gp21</fullName>
    </recommendedName>
</protein>
<dbReference type="EMBL" id="JACLQZ010000002">
    <property type="protein sequence ID" value="MBC2873362.1"/>
    <property type="molecule type" value="Genomic_DNA"/>
</dbReference>
<feature type="region of interest" description="Disordered" evidence="1">
    <location>
        <begin position="13"/>
        <end position="55"/>
    </location>
</feature>
<accession>A0A923EMH5</accession>
<reference evidence="2" key="1">
    <citation type="submission" date="2020-08" db="EMBL/GenBank/DDBJ databases">
        <title>Tigecycline and colistin resistance in Klebsiella pneumoniae.</title>
        <authorList>
            <person name="Ramesh N."/>
            <person name="Shanthini T."/>
            <person name="Prasanth M."/>
            <person name="Senthilkumar N."/>
            <person name="Meesala Krishna M."/>
            <person name="Guruswami G."/>
        </authorList>
    </citation>
    <scope>NUCLEOTIDE SEQUENCE</scope>
    <source>
        <strain evidence="2">SHM 84C</strain>
    </source>
</reference>
<dbReference type="AlphaFoldDB" id="A0A923EMH5"/>
<evidence type="ECO:0000256" key="1">
    <source>
        <dbReference type="SAM" id="MobiDB-lite"/>
    </source>
</evidence>
<dbReference type="Gene3D" id="1.20.5.340">
    <property type="match status" value="1"/>
</dbReference>
<comment type="caution">
    <text evidence="2">The sequence shown here is derived from an EMBL/GenBank/DDBJ whole genome shotgun (WGS) entry which is preliminary data.</text>
</comment>
<name>A0A923EMH5_KLEPN</name>
<feature type="compositionally biased region" description="Polar residues" evidence="1">
    <location>
        <begin position="33"/>
        <end position="55"/>
    </location>
</feature>